<name>A0ABN5V8D0_9ACTN</name>
<sequence length="78" mass="8397">MDVDDQTVAVGGGGREWTGVVSQRLRCCVCGGPTDGSEDYVLVELTAPFADTRQWFGAHAEHLDSVLAEGFSVEVHKM</sequence>
<protein>
    <submittedName>
        <fullName evidence="1">Uncharacterized protein</fullName>
    </submittedName>
</protein>
<reference evidence="1 2" key="1">
    <citation type="journal article" date="2010" name="ChemBioChem">
        <title>Cloning and characterization of the biosynthetic gene cluster of 16-membered macrolide antibiotic FD-891: involvement of a dual functional cytochrome P450 monooxygenase catalyzing epoxidation and hydroxylation.</title>
        <authorList>
            <person name="Kudo F."/>
            <person name="Motegi A."/>
            <person name="Mizoue K."/>
            <person name="Eguchi T."/>
        </authorList>
    </citation>
    <scope>NUCLEOTIDE SEQUENCE [LARGE SCALE GENOMIC DNA]</scope>
    <source>
        <strain evidence="1 2">A-8890</strain>
    </source>
</reference>
<keyword evidence="2" id="KW-1185">Reference proteome</keyword>
<dbReference type="EMBL" id="AP018448">
    <property type="protein sequence ID" value="BBC29356.1"/>
    <property type="molecule type" value="Genomic_DNA"/>
</dbReference>
<evidence type="ECO:0000313" key="2">
    <source>
        <dbReference type="Proteomes" id="UP001321542"/>
    </source>
</evidence>
<dbReference type="Proteomes" id="UP001321542">
    <property type="component" value="Chromosome"/>
</dbReference>
<organism evidence="1 2">
    <name type="scientific">Streptomyces graminofaciens</name>
    <dbReference type="NCBI Taxonomy" id="68212"/>
    <lineage>
        <taxon>Bacteria</taxon>
        <taxon>Bacillati</taxon>
        <taxon>Actinomycetota</taxon>
        <taxon>Actinomycetes</taxon>
        <taxon>Kitasatosporales</taxon>
        <taxon>Streptomycetaceae</taxon>
        <taxon>Streptomyces</taxon>
    </lineage>
</organism>
<proteinExistence type="predicted"/>
<accession>A0ABN5V8D0</accession>
<reference evidence="1 2" key="2">
    <citation type="journal article" date="2023" name="ChemBioChem">
        <title>Acyltransferase Domain Exchange between Two Independent Type I Polyketide Synthases in the Same Producer Strain of Macrolide Antibiotics.</title>
        <authorList>
            <person name="Kudo F."/>
            <person name="Kishikawa K."/>
            <person name="Tsuboi K."/>
            <person name="Kido T."/>
            <person name="Usui T."/>
            <person name="Hashimoto J."/>
            <person name="Shin-Ya K."/>
            <person name="Miyanaga A."/>
            <person name="Eguchi T."/>
        </authorList>
    </citation>
    <scope>NUCLEOTIDE SEQUENCE [LARGE SCALE GENOMIC DNA]</scope>
    <source>
        <strain evidence="1 2">A-8890</strain>
    </source>
</reference>
<evidence type="ECO:0000313" key="1">
    <source>
        <dbReference type="EMBL" id="BBC29356.1"/>
    </source>
</evidence>
<gene>
    <name evidence="1" type="ORF">SGFS_006500</name>
</gene>